<comment type="pathway">
    <text evidence="2 12">Cofactor biosynthesis; NAD(+) biosynthesis; quinolinate from iminoaspartate: step 1/1.</text>
</comment>
<evidence type="ECO:0000256" key="1">
    <source>
        <dbReference type="ARBA" id="ARBA00003791"/>
    </source>
</evidence>
<dbReference type="GO" id="GO:0008987">
    <property type="term" value="F:quinolinate synthetase A activity"/>
    <property type="evidence" value="ECO:0007669"/>
    <property type="project" value="UniProtKB-UniRule"/>
</dbReference>
<keyword evidence="14" id="KW-1185">Reference proteome</keyword>
<evidence type="ECO:0000256" key="10">
    <source>
        <dbReference type="ARBA" id="ARBA00050125"/>
    </source>
</evidence>
<evidence type="ECO:0000256" key="3">
    <source>
        <dbReference type="ARBA" id="ARBA00012669"/>
    </source>
</evidence>
<dbReference type="PANTHER" id="PTHR30573">
    <property type="entry name" value="QUINOLINATE SYNTHETASE A"/>
    <property type="match status" value="1"/>
</dbReference>
<sequence>MERISDLKEEITLLKKKANAVILAHNYQTGAIQDIADFVGDSLELSRIASGVSADIIIFCGVYFMAETAAILSPEKKVILPEISAGCPLADMITVGELRSKKQKYPGAKVVCYVNSPAVIKAESDICCTSANAVEVVNSLKEEEVIFIPDRNLAHYVSKHTDKKIIPPNGYCPVHNDISKEDVKIMKEKHPDAPLVVHPECPDYVVELADKVASTGGIIRFSKETRAKKIIVGTEEGIIYRLKKENPDKDFLLLSREMVCRDMKKITLTKVLKALKELKPVVAVNENIRIGALKAIEKMFEI</sequence>
<evidence type="ECO:0000256" key="7">
    <source>
        <dbReference type="ARBA" id="ARBA00022723"/>
    </source>
</evidence>
<dbReference type="GO" id="GO:0051539">
    <property type="term" value="F:4 iron, 4 sulfur cluster binding"/>
    <property type="evidence" value="ECO:0007669"/>
    <property type="project" value="UniProtKB-KW"/>
</dbReference>
<evidence type="ECO:0000256" key="5">
    <source>
        <dbReference type="ARBA" id="ARBA00022642"/>
    </source>
</evidence>
<evidence type="ECO:0000256" key="11">
    <source>
        <dbReference type="ARBA" id="ARBA00073059"/>
    </source>
</evidence>
<dbReference type="GO" id="GO:0005737">
    <property type="term" value="C:cytoplasm"/>
    <property type="evidence" value="ECO:0007669"/>
    <property type="project" value="UniProtKB-SubCell"/>
</dbReference>
<gene>
    <name evidence="12 13" type="primary">nadA</name>
    <name evidence="13" type="ORF">H0A61_01939</name>
</gene>
<feature type="binding site" evidence="12">
    <location>
        <position position="260"/>
    </location>
    <ligand>
        <name>[4Fe-4S] cluster</name>
        <dbReference type="ChEBI" id="CHEBI:49883"/>
    </ligand>
</feature>
<evidence type="ECO:0000256" key="12">
    <source>
        <dbReference type="HAMAP-Rule" id="MF_00568"/>
    </source>
</evidence>
<dbReference type="EMBL" id="CP059066">
    <property type="protein sequence ID" value="QSQ09566.1"/>
    <property type="molecule type" value="Genomic_DNA"/>
</dbReference>
<dbReference type="EC" id="2.5.1.72" evidence="3 12"/>
<dbReference type="NCBIfam" id="TIGR00550">
    <property type="entry name" value="nadA"/>
    <property type="match status" value="1"/>
</dbReference>
<dbReference type="KEGG" id="kme:H0A61_01939"/>
<evidence type="ECO:0000313" key="13">
    <source>
        <dbReference type="EMBL" id="QSQ09566.1"/>
    </source>
</evidence>
<dbReference type="GO" id="GO:0046872">
    <property type="term" value="F:metal ion binding"/>
    <property type="evidence" value="ECO:0007669"/>
    <property type="project" value="UniProtKB-KW"/>
</dbReference>
<keyword evidence="9 12" id="KW-0411">Iron-sulfur</keyword>
<dbReference type="NCBIfam" id="NF006878">
    <property type="entry name" value="PRK09375.1-2"/>
    <property type="match status" value="1"/>
</dbReference>
<keyword evidence="6 12" id="KW-0808">Transferase</keyword>
<comment type="catalytic activity">
    <reaction evidence="10">
        <text>iminosuccinate + dihydroxyacetone phosphate = quinolinate + phosphate + 2 H2O + H(+)</text>
        <dbReference type="Rhea" id="RHEA:25888"/>
        <dbReference type="ChEBI" id="CHEBI:15377"/>
        <dbReference type="ChEBI" id="CHEBI:15378"/>
        <dbReference type="ChEBI" id="CHEBI:29959"/>
        <dbReference type="ChEBI" id="CHEBI:43474"/>
        <dbReference type="ChEBI" id="CHEBI:57642"/>
        <dbReference type="ChEBI" id="CHEBI:77875"/>
        <dbReference type="EC" id="2.5.1.72"/>
    </reaction>
    <physiologicalReaction direction="left-to-right" evidence="10">
        <dbReference type="Rhea" id="RHEA:25889"/>
    </physiologicalReaction>
</comment>
<comment type="similarity">
    <text evidence="12">Belongs to the quinolinate synthase family. Type 2 subfamily.</text>
</comment>
<dbReference type="PANTHER" id="PTHR30573:SF0">
    <property type="entry name" value="QUINOLINATE SYNTHASE, CHLOROPLASTIC"/>
    <property type="match status" value="1"/>
</dbReference>
<dbReference type="InterPro" id="IPR023066">
    <property type="entry name" value="Quinolinate_synth_type2"/>
</dbReference>
<dbReference type="Pfam" id="PF02445">
    <property type="entry name" value="NadA"/>
    <property type="match status" value="1"/>
</dbReference>
<comment type="cofactor">
    <cofactor evidence="12">
        <name>[4Fe-4S] cluster</name>
        <dbReference type="ChEBI" id="CHEBI:49883"/>
    </cofactor>
    <text evidence="12">Binds 1 [4Fe-4S] cluster per subunit.</text>
</comment>
<feature type="binding site" evidence="12">
    <location>
        <position position="215"/>
    </location>
    <ligand>
        <name>iminosuccinate</name>
        <dbReference type="ChEBI" id="CHEBI:77875"/>
    </ligand>
</feature>
<dbReference type="FunFam" id="3.40.50.10800:FF:000001">
    <property type="entry name" value="Quinolinate synthase A"/>
    <property type="match status" value="1"/>
</dbReference>
<keyword evidence="7 12" id="KW-0479">Metal-binding</keyword>
<feature type="binding site" evidence="12">
    <location>
        <position position="25"/>
    </location>
    <ligand>
        <name>iminosuccinate</name>
        <dbReference type="ChEBI" id="CHEBI:77875"/>
    </ligand>
</feature>
<evidence type="ECO:0000256" key="9">
    <source>
        <dbReference type="ARBA" id="ARBA00023014"/>
    </source>
</evidence>
<dbReference type="Gene3D" id="3.40.50.10800">
    <property type="entry name" value="NadA-like"/>
    <property type="match status" value="3"/>
</dbReference>
<comment type="subcellular location">
    <subcellularLocation>
        <location evidence="12">Cytoplasm</location>
    </subcellularLocation>
</comment>
<evidence type="ECO:0000313" key="14">
    <source>
        <dbReference type="Proteomes" id="UP000662904"/>
    </source>
</evidence>
<feature type="binding site" evidence="12">
    <location>
        <position position="87"/>
    </location>
    <ligand>
        <name>[4Fe-4S] cluster</name>
        <dbReference type="ChEBI" id="CHEBI:49883"/>
    </ligand>
</feature>
<evidence type="ECO:0000256" key="6">
    <source>
        <dbReference type="ARBA" id="ARBA00022679"/>
    </source>
</evidence>
<feature type="binding site" evidence="12">
    <location>
        <position position="172"/>
    </location>
    <ligand>
        <name>[4Fe-4S] cluster</name>
        <dbReference type="ChEBI" id="CHEBI:49883"/>
    </ligand>
</feature>
<feature type="binding site" evidence="12">
    <location>
        <position position="42"/>
    </location>
    <ligand>
        <name>iminosuccinate</name>
        <dbReference type="ChEBI" id="CHEBI:77875"/>
    </ligand>
</feature>
<dbReference type="UniPathway" id="UPA00253">
    <property type="reaction ID" value="UER00327"/>
</dbReference>
<keyword evidence="12" id="KW-0963">Cytoplasm</keyword>
<keyword evidence="4 12" id="KW-0004">4Fe-4S</keyword>
<dbReference type="InterPro" id="IPR036094">
    <property type="entry name" value="NadA_sf"/>
</dbReference>
<protein>
    <recommendedName>
        <fullName evidence="11 12">Quinolinate synthase</fullName>
        <ecNumber evidence="3 12">2.5.1.72</ecNumber>
    </recommendedName>
</protein>
<evidence type="ECO:0000256" key="2">
    <source>
        <dbReference type="ARBA" id="ARBA00005065"/>
    </source>
</evidence>
<feature type="binding site" evidence="12">
    <location>
        <position position="130"/>
    </location>
    <ligand>
        <name>iminosuccinate</name>
        <dbReference type="ChEBI" id="CHEBI:77875"/>
    </ligand>
</feature>
<dbReference type="GO" id="GO:0034628">
    <property type="term" value="P:'de novo' NAD+ biosynthetic process from L-aspartate"/>
    <property type="evidence" value="ECO:0007669"/>
    <property type="project" value="TreeGrafter"/>
</dbReference>
<dbReference type="AlphaFoldDB" id="A0A8A0RQT4"/>
<dbReference type="InterPro" id="IPR003473">
    <property type="entry name" value="NadA"/>
</dbReference>
<organism evidence="13 14">
    <name type="scientific">Koleobacter methoxysyntrophicus</name>
    <dbReference type="NCBI Taxonomy" id="2751313"/>
    <lineage>
        <taxon>Bacteria</taxon>
        <taxon>Bacillati</taxon>
        <taxon>Bacillota</taxon>
        <taxon>Clostridia</taxon>
        <taxon>Koleobacterales</taxon>
        <taxon>Koleobacteraceae</taxon>
        <taxon>Koleobacter</taxon>
    </lineage>
</organism>
<evidence type="ECO:0000256" key="4">
    <source>
        <dbReference type="ARBA" id="ARBA00022485"/>
    </source>
</evidence>
<dbReference type="RefSeq" id="WP_206706918.1">
    <property type="nucleotide sequence ID" value="NZ_CP059066.1"/>
</dbReference>
<reference evidence="13" key="1">
    <citation type="submission" date="2020-07" db="EMBL/GenBank/DDBJ databases">
        <title>Koleobacter methoxysyntrophicus gen. nov., sp. nov., a novel anaerobic bacterium isolated from deep subsurface oil field and proposal of Koleobacterales ord. nov. in the phylum Firmicutes.</title>
        <authorList>
            <person name="Sakamoto S."/>
            <person name="Tamaki H."/>
        </authorList>
    </citation>
    <scope>NUCLEOTIDE SEQUENCE</scope>
    <source>
        <strain evidence="13">NRmbB1</strain>
    </source>
</reference>
<keyword evidence="8 12" id="KW-0408">Iron</keyword>
<evidence type="ECO:0000256" key="8">
    <source>
        <dbReference type="ARBA" id="ARBA00023004"/>
    </source>
</evidence>
<name>A0A8A0RQT4_9FIRM</name>
<accession>A0A8A0RQT4</accession>
<feature type="binding site" evidence="12">
    <location>
        <begin position="198"/>
        <end position="200"/>
    </location>
    <ligand>
        <name>iminosuccinate</name>
        <dbReference type="ChEBI" id="CHEBI:77875"/>
    </ligand>
</feature>
<keyword evidence="5 12" id="KW-0662">Pyridine nucleotide biosynthesis</keyword>
<feature type="binding site" evidence="12">
    <location>
        <begin position="113"/>
        <end position="115"/>
    </location>
    <ligand>
        <name>iminosuccinate</name>
        <dbReference type="ChEBI" id="CHEBI:77875"/>
    </ligand>
</feature>
<dbReference type="SUPFAM" id="SSF142754">
    <property type="entry name" value="NadA-like"/>
    <property type="match status" value="1"/>
</dbReference>
<dbReference type="HAMAP" id="MF_00568">
    <property type="entry name" value="NadA_type2"/>
    <property type="match status" value="1"/>
</dbReference>
<proteinExistence type="inferred from homology"/>
<comment type="function">
    <text evidence="1 12">Catalyzes the condensation of iminoaspartate with dihydroxyacetone phosphate to form quinolinate.</text>
</comment>
<dbReference type="Proteomes" id="UP000662904">
    <property type="component" value="Chromosome"/>
</dbReference>